<reference evidence="4 5" key="1">
    <citation type="submission" date="2018-03" db="EMBL/GenBank/DDBJ databases">
        <title>Draft Genome Sequences of the Obligatory Marine Myxobacteria Enhygromyxa salina SWB005.</title>
        <authorList>
            <person name="Poehlein A."/>
            <person name="Moghaddam J.A."/>
            <person name="Harms H."/>
            <person name="Alanjari M."/>
            <person name="Koenig G.M."/>
            <person name="Daniel R."/>
            <person name="Schaeberle T.F."/>
        </authorList>
    </citation>
    <scope>NUCLEOTIDE SEQUENCE [LARGE SCALE GENOMIC DNA]</scope>
    <source>
        <strain evidence="4 5">SWB005</strain>
    </source>
</reference>
<feature type="signal peptide" evidence="2">
    <location>
        <begin position="1"/>
        <end position="34"/>
    </location>
</feature>
<evidence type="ECO:0000313" key="4">
    <source>
        <dbReference type="EMBL" id="PRP91236.1"/>
    </source>
</evidence>
<dbReference type="OrthoDB" id="5504562at2"/>
<keyword evidence="2" id="KW-0732">Signal</keyword>
<evidence type="ECO:0000259" key="3">
    <source>
        <dbReference type="Pfam" id="PF08308"/>
    </source>
</evidence>
<accession>A0A2S9XED9</accession>
<dbReference type="InterPro" id="IPR013229">
    <property type="entry name" value="PEGA"/>
</dbReference>
<dbReference type="AlphaFoldDB" id="A0A2S9XED9"/>
<name>A0A2S9XED9_9BACT</name>
<evidence type="ECO:0000313" key="5">
    <source>
        <dbReference type="Proteomes" id="UP000237968"/>
    </source>
</evidence>
<dbReference type="Proteomes" id="UP000237968">
    <property type="component" value="Unassembled WGS sequence"/>
</dbReference>
<proteinExistence type="predicted"/>
<dbReference type="RefSeq" id="WP_106394924.1">
    <property type="nucleotide sequence ID" value="NZ_PVNK01000250.1"/>
</dbReference>
<gene>
    <name evidence="4" type="ORF">ENSA5_57110</name>
</gene>
<feature type="transmembrane region" description="Helical" evidence="1">
    <location>
        <begin position="307"/>
        <end position="335"/>
    </location>
</feature>
<feature type="chain" id="PRO_5015671726" evidence="2">
    <location>
        <begin position="35"/>
        <end position="374"/>
    </location>
</feature>
<evidence type="ECO:0000256" key="1">
    <source>
        <dbReference type="SAM" id="Phobius"/>
    </source>
</evidence>
<keyword evidence="1" id="KW-0472">Membrane</keyword>
<keyword evidence="1" id="KW-1133">Transmembrane helix</keyword>
<comment type="caution">
    <text evidence="4">The sequence shown here is derived from an EMBL/GenBank/DDBJ whole genome shotgun (WGS) entry which is preliminary data.</text>
</comment>
<evidence type="ECO:0000256" key="2">
    <source>
        <dbReference type="SAM" id="SignalP"/>
    </source>
</evidence>
<keyword evidence="1" id="KW-0812">Transmembrane</keyword>
<keyword evidence="5" id="KW-1185">Reference proteome</keyword>
<feature type="domain" description="PEGA" evidence="3">
    <location>
        <begin position="184"/>
        <end position="248"/>
    </location>
</feature>
<sequence length="374" mass="39501">MSRPRDLLCARLALARLALAVFAAIGLATPAAHASAPPAEATPDPSEASVALLPVVFADALPEDDERALEDVVGVAFEHPELELVRGPRVERARASNCPGEADEACLRAIGRELGVTHVVTVVVHARDRDFEVELQALTVAGSGRPSEIEVECLVCGIAEVQDRVAAQAALLRERVLIDTQPGRIAIEGSPDAATVSIDGRRVGRLPYEAELGSGEHQLLVSSRGYYDALVPVSVAPGTVEQVWVELEVDPNSRGRRSWQRPVGWAAVGAGVAGIGVGVGLLVIDGRPYLGRCDDPANLGVNGECKWLYQSLGAGVGVLALGMVAANVGTTLLILDRWNRRQAPTSAATARRRERAASLKLRVGLGQLELSGQF</sequence>
<dbReference type="Pfam" id="PF08308">
    <property type="entry name" value="PEGA"/>
    <property type="match status" value="1"/>
</dbReference>
<protein>
    <submittedName>
        <fullName evidence="4">PEGA domain protein</fullName>
    </submittedName>
</protein>
<dbReference type="EMBL" id="PVNK01000250">
    <property type="protein sequence ID" value="PRP91236.1"/>
    <property type="molecule type" value="Genomic_DNA"/>
</dbReference>
<organism evidence="4 5">
    <name type="scientific">Enhygromyxa salina</name>
    <dbReference type="NCBI Taxonomy" id="215803"/>
    <lineage>
        <taxon>Bacteria</taxon>
        <taxon>Pseudomonadati</taxon>
        <taxon>Myxococcota</taxon>
        <taxon>Polyangia</taxon>
        <taxon>Nannocystales</taxon>
        <taxon>Nannocystaceae</taxon>
        <taxon>Enhygromyxa</taxon>
    </lineage>
</organism>